<comment type="caution">
    <text evidence="1">The sequence shown here is derived from an EMBL/GenBank/DDBJ whole genome shotgun (WGS) entry which is preliminary data.</text>
</comment>
<reference evidence="1" key="1">
    <citation type="submission" date="2020-05" db="EMBL/GenBank/DDBJ databases">
        <title>Phylogenomic resolution of chytrid fungi.</title>
        <authorList>
            <person name="Stajich J.E."/>
            <person name="Amses K."/>
            <person name="Simmons R."/>
            <person name="Seto K."/>
            <person name="Myers J."/>
            <person name="Bonds A."/>
            <person name="Quandt C.A."/>
            <person name="Barry K."/>
            <person name="Liu P."/>
            <person name="Grigoriev I."/>
            <person name="Longcore J.E."/>
            <person name="James T.Y."/>
        </authorList>
    </citation>
    <scope>NUCLEOTIDE SEQUENCE</scope>
    <source>
        <strain evidence="1">JEL0318</strain>
    </source>
</reference>
<evidence type="ECO:0000313" key="1">
    <source>
        <dbReference type="EMBL" id="KAJ3049384.1"/>
    </source>
</evidence>
<accession>A0AAD5S8N7</accession>
<name>A0AAD5S8N7_9FUNG</name>
<sequence length="155" mass="17348">MWNTIVASNIFTNPFFNKAEYAHFVLYSAWHCDEEGNDDPDFATYTKDLVCNVPFTYNPAASPHIANSKMIAYSAEYFECKCDDTVVDGFFGILKDPKVVEIVVDDYKNVSVRAQSSVNGEKWAYAMVLPSREVMAENQIGLVSSEGSYLLSSLP</sequence>
<dbReference type="AlphaFoldDB" id="A0AAD5S8N7"/>
<dbReference type="Proteomes" id="UP001212841">
    <property type="component" value="Unassembled WGS sequence"/>
</dbReference>
<evidence type="ECO:0000313" key="2">
    <source>
        <dbReference type="Proteomes" id="UP001212841"/>
    </source>
</evidence>
<dbReference type="EMBL" id="JADGJD010000652">
    <property type="protein sequence ID" value="KAJ3049384.1"/>
    <property type="molecule type" value="Genomic_DNA"/>
</dbReference>
<keyword evidence="2" id="KW-1185">Reference proteome</keyword>
<proteinExistence type="predicted"/>
<gene>
    <name evidence="1" type="ORF">HK097_009621</name>
</gene>
<protein>
    <submittedName>
        <fullName evidence="1">Uncharacterized protein</fullName>
    </submittedName>
</protein>
<organism evidence="1 2">
    <name type="scientific">Rhizophlyctis rosea</name>
    <dbReference type="NCBI Taxonomy" id="64517"/>
    <lineage>
        <taxon>Eukaryota</taxon>
        <taxon>Fungi</taxon>
        <taxon>Fungi incertae sedis</taxon>
        <taxon>Chytridiomycota</taxon>
        <taxon>Chytridiomycota incertae sedis</taxon>
        <taxon>Chytridiomycetes</taxon>
        <taxon>Rhizophlyctidales</taxon>
        <taxon>Rhizophlyctidaceae</taxon>
        <taxon>Rhizophlyctis</taxon>
    </lineage>
</organism>